<dbReference type="Gene3D" id="2.60.40.3110">
    <property type="match status" value="1"/>
</dbReference>
<evidence type="ECO:0000256" key="3">
    <source>
        <dbReference type="ARBA" id="ARBA00022448"/>
    </source>
</evidence>
<dbReference type="RefSeq" id="WP_192479472.1">
    <property type="nucleotide sequence ID" value="NZ_VKME01000034.1"/>
</dbReference>
<evidence type="ECO:0000256" key="2">
    <source>
        <dbReference type="ARBA" id="ARBA00008064"/>
    </source>
</evidence>
<comment type="subcellular location">
    <subcellularLocation>
        <location evidence="1 8">Cell outer membrane</location>
        <topology evidence="1 8">Multi-pass membrane protein</topology>
    </subcellularLocation>
</comment>
<protein>
    <submittedName>
        <fullName evidence="11">Fimbrial biogenesis outer membrane usher protein</fullName>
    </submittedName>
</protein>
<evidence type="ECO:0000256" key="7">
    <source>
        <dbReference type="ARBA" id="ARBA00023237"/>
    </source>
</evidence>
<feature type="chain" id="PRO_5034834396" evidence="9">
    <location>
        <begin position="30"/>
        <end position="434"/>
    </location>
</feature>
<name>A0A8I0MQ82_CITAM</name>
<evidence type="ECO:0000259" key="10">
    <source>
        <dbReference type="Pfam" id="PF13954"/>
    </source>
</evidence>
<feature type="non-terminal residue" evidence="11">
    <location>
        <position position="434"/>
    </location>
</feature>
<dbReference type="Gene3D" id="3.10.20.410">
    <property type="match status" value="1"/>
</dbReference>
<comment type="caution">
    <text evidence="11">The sequence shown here is derived from an EMBL/GenBank/DDBJ whole genome shotgun (WGS) entry which is preliminary data.</text>
</comment>
<evidence type="ECO:0000256" key="1">
    <source>
        <dbReference type="ARBA" id="ARBA00004571"/>
    </source>
</evidence>
<keyword evidence="4 8" id="KW-0812">Transmembrane</keyword>
<dbReference type="PANTHER" id="PTHR30451:SF5">
    <property type="entry name" value="SLR0019 PROTEIN"/>
    <property type="match status" value="1"/>
</dbReference>
<dbReference type="Pfam" id="PF13954">
    <property type="entry name" value="PapC_N"/>
    <property type="match status" value="1"/>
</dbReference>
<dbReference type="InterPro" id="IPR037224">
    <property type="entry name" value="PapC_N_sf"/>
</dbReference>
<accession>A0A8I0MQ82</accession>
<sequence>MSTRKYFSLKIHVCCFSTFMLFASTIVYADDVATAIKEEKAATPDAESNIAEFDPSLLRQEGQSQIDVSRFVYGSNVLPGKYRIDILVNQNMVSHQEVTFKSSEENKNKVVPCLSPDIIKLVNLNNEKLPFAVRKALTEAAACTDLPQLITGATVKFDADRQQLNIDVPQVYLQHTARGNIDPSLWDSGVPALMLGYYMNGYESHYSGMDTSRSFYSSLNAGLNIGKWYFRHNGSYNWDQDMGGRYQSNNTYVQRDIEAVRGHLYLGQYYTSGQMFNTVSYTGAQLATDDRMLPASQRGYAPEIRGVAKTNAKVTVRQSGNILYQTTVPPGAFLIDDLGPTGYGGDLDVTVEEADGTLQQYSIPYSSLAQSLRPGAQQFTATAGKMDDYNTSEKPLFYEVTFMRGITNILTVYTGAQYSQNYQAVLAGGAVGTE</sequence>
<evidence type="ECO:0000256" key="8">
    <source>
        <dbReference type="RuleBase" id="RU003884"/>
    </source>
</evidence>
<dbReference type="GO" id="GO:0009279">
    <property type="term" value="C:cell outer membrane"/>
    <property type="evidence" value="ECO:0007669"/>
    <property type="project" value="UniProtKB-SubCell"/>
</dbReference>
<dbReference type="GO" id="GO:0009297">
    <property type="term" value="P:pilus assembly"/>
    <property type="evidence" value="ECO:0007669"/>
    <property type="project" value="InterPro"/>
</dbReference>
<evidence type="ECO:0000256" key="9">
    <source>
        <dbReference type="SAM" id="SignalP"/>
    </source>
</evidence>
<dbReference type="Proteomes" id="UP000656723">
    <property type="component" value="Unassembled WGS sequence"/>
</dbReference>
<dbReference type="InterPro" id="IPR018030">
    <property type="entry name" value="Fimbrial_membr_usher_CS"/>
</dbReference>
<dbReference type="GO" id="GO:0015473">
    <property type="term" value="F:fimbrial usher porin activity"/>
    <property type="evidence" value="ECO:0007669"/>
    <property type="project" value="InterPro"/>
</dbReference>
<comment type="similarity">
    <text evidence="2 8">Belongs to the fimbrial export usher family.</text>
</comment>
<proteinExistence type="inferred from homology"/>
<feature type="domain" description="PapC N-terminal" evidence="10">
    <location>
        <begin position="52"/>
        <end position="201"/>
    </location>
</feature>
<evidence type="ECO:0000313" key="11">
    <source>
        <dbReference type="EMBL" id="MBE0131283.1"/>
    </source>
</evidence>
<keyword evidence="6 8" id="KW-0472">Membrane</keyword>
<organism evidence="11 12">
    <name type="scientific">Citrobacter amalonaticus</name>
    <dbReference type="NCBI Taxonomy" id="35703"/>
    <lineage>
        <taxon>Bacteria</taxon>
        <taxon>Pseudomonadati</taxon>
        <taxon>Pseudomonadota</taxon>
        <taxon>Gammaproteobacteria</taxon>
        <taxon>Enterobacterales</taxon>
        <taxon>Enterobacteriaceae</taxon>
        <taxon>Citrobacter</taxon>
    </lineage>
</organism>
<dbReference type="SUPFAM" id="SSF141729">
    <property type="entry name" value="FimD N-terminal domain-like"/>
    <property type="match status" value="1"/>
</dbReference>
<keyword evidence="7 8" id="KW-0998">Cell outer membrane</keyword>
<keyword evidence="5 9" id="KW-0732">Signal</keyword>
<dbReference type="InterPro" id="IPR000015">
    <property type="entry name" value="Fimb_usher"/>
</dbReference>
<reference evidence="11" key="1">
    <citation type="submission" date="2019-07" db="EMBL/GenBank/DDBJ databases">
        <title>KPC-2 carbapenem resistent Enterobacterales isolates from Germany.</title>
        <authorList>
            <person name="Yao Y."/>
            <person name="Falgenhauer L."/>
            <person name="Imirzalioglu C."/>
            <person name="Chakraborty T."/>
        </authorList>
    </citation>
    <scope>NUCLEOTIDE SEQUENCE</scope>
    <source>
        <strain evidence="11">CA13304</strain>
    </source>
</reference>
<dbReference type="PROSITE" id="PS01151">
    <property type="entry name" value="FIMBRIAL_USHER"/>
    <property type="match status" value="1"/>
</dbReference>
<evidence type="ECO:0000256" key="6">
    <source>
        <dbReference type="ARBA" id="ARBA00023136"/>
    </source>
</evidence>
<gene>
    <name evidence="11" type="ORF">FOT72_25210</name>
</gene>
<dbReference type="AlphaFoldDB" id="A0A8I0MQ82"/>
<keyword evidence="3 8" id="KW-0813">Transport</keyword>
<dbReference type="PANTHER" id="PTHR30451">
    <property type="entry name" value="OUTER MEMBRANE USHER PROTEIN"/>
    <property type="match status" value="1"/>
</dbReference>
<evidence type="ECO:0000256" key="5">
    <source>
        <dbReference type="ARBA" id="ARBA00022729"/>
    </source>
</evidence>
<dbReference type="EMBL" id="VKME01000034">
    <property type="protein sequence ID" value="MBE0131283.1"/>
    <property type="molecule type" value="Genomic_DNA"/>
</dbReference>
<dbReference type="FunFam" id="2.60.40.3110:FF:000001">
    <property type="entry name" value="Putative fimbrial outer membrane usher"/>
    <property type="match status" value="1"/>
</dbReference>
<keyword evidence="8" id="KW-1029">Fimbrium biogenesis</keyword>
<evidence type="ECO:0000313" key="12">
    <source>
        <dbReference type="Proteomes" id="UP000656723"/>
    </source>
</evidence>
<feature type="signal peptide" evidence="9">
    <location>
        <begin position="1"/>
        <end position="29"/>
    </location>
</feature>
<evidence type="ECO:0000256" key="4">
    <source>
        <dbReference type="ARBA" id="ARBA00022692"/>
    </source>
</evidence>
<dbReference type="InterPro" id="IPR025885">
    <property type="entry name" value="PapC_N"/>
</dbReference>
<dbReference type="Pfam" id="PF00577">
    <property type="entry name" value="Usher"/>
    <property type="match status" value="1"/>
</dbReference>